<proteinExistence type="predicted"/>
<dbReference type="InterPro" id="IPR036691">
    <property type="entry name" value="Endo/exonu/phosph_ase_sf"/>
</dbReference>
<keyword evidence="4" id="KW-0255">Endonuclease</keyword>
<dbReference type="Pfam" id="PF03372">
    <property type="entry name" value="Exo_endo_phos"/>
    <property type="match status" value="1"/>
</dbReference>
<feature type="domain" description="Endonuclease/exonuclease/phosphatase" evidence="3">
    <location>
        <begin position="146"/>
        <end position="351"/>
    </location>
</feature>
<feature type="transmembrane region" description="Helical" evidence="2">
    <location>
        <begin position="110"/>
        <end position="127"/>
    </location>
</feature>
<feature type="transmembrane region" description="Helical" evidence="2">
    <location>
        <begin position="83"/>
        <end position="103"/>
    </location>
</feature>
<keyword evidence="2" id="KW-0812">Transmembrane</keyword>
<evidence type="ECO:0000256" key="1">
    <source>
        <dbReference type="SAM" id="MobiDB-lite"/>
    </source>
</evidence>
<dbReference type="SUPFAM" id="SSF56219">
    <property type="entry name" value="DNase I-like"/>
    <property type="match status" value="1"/>
</dbReference>
<feature type="region of interest" description="Disordered" evidence="1">
    <location>
        <begin position="1"/>
        <end position="35"/>
    </location>
</feature>
<keyword evidence="4" id="KW-0378">Hydrolase</keyword>
<keyword evidence="2" id="KW-1133">Transmembrane helix</keyword>
<evidence type="ECO:0000256" key="2">
    <source>
        <dbReference type="SAM" id="Phobius"/>
    </source>
</evidence>
<accession>A0ABQ5P1Y2</accession>
<evidence type="ECO:0000313" key="4">
    <source>
        <dbReference type="EMBL" id="GLF96611.1"/>
    </source>
</evidence>
<dbReference type="GO" id="GO:0004519">
    <property type="term" value="F:endonuclease activity"/>
    <property type="evidence" value="ECO:0007669"/>
    <property type="project" value="UniProtKB-KW"/>
</dbReference>
<dbReference type="EMBL" id="BSBI01000008">
    <property type="protein sequence ID" value="GLF96611.1"/>
    <property type="molecule type" value="Genomic_DNA"/>
</dbReference>
<evidence type="ECO:0000313" key="5">
    <source>
        <dbReference type="Proteomes" id="UP001291653"/>
    </source>
</evidence>
<gene>
    <name evidence="4" type="ORF">SYYSPA8_19960</name>
</gene>
<keyword evidence="2" id="KW-0472">Membrane</keyword>
<keyword evidence="5" id="KW-1185">Reference proteome</keyword>
<name>A0ABQ5P1Y2_9ACTN</name>
<dbReference type="RefSeq" id="WP_407706038.1">
    <property type="nucleotide sequence ID" value="NZ_BSBI01000008.1"/>
</dbReference>
<feature type="transmembrane region" description="Helical" evidence="2">
    <location>
        <begin position="51"/>
        <end position="71"/>
    </location>
</feature>
<organism evidence="4 5">
    <name type="scientific">Streptomyces yaizuensis</name>
    <dbReference type="NCBI Taxonomy" id="2989713"/>
    <lineage>
        <taxon>Bacteria</taxon>
        <taxon>Bacillati</taxon>
        <taxon>Actinomycetota</taxon>
        <taxon>Actinomycetes</taxon>
        <taxon>Kitasatosporales</taxon>
        <taxon>Streptomycetaceae</taxon>
        <taxon>Streptomyces</taxon>
    </lineage>
</organism>
<keyword evidence="4" id="KW-0540">Nuclease</keyword>
<comment type="caution">
    <text evidence="4">The sequence shown here is derived from an EMBL/GenBank/DDBJ whole genome shotgun (WGS) entry which is preliminary data.</text>
</comment>
<sequence length="364" mass="39221">MTSFQPEAAVDRSPTIEDTGPEAAPGPGPGASRTEEQVRAALRWRSRRARVASWFAGLLLVVPTVVVACRAADTDGVTPVPQLLAFLPWLLVPAGVALVLALLARWRVGLVWSVVVLAVTAWFVRPYDTGLADEPSGRTLARIDVLTSNVEYGQGTDALVATVERERPDLVFVQECDVPCARALGGRLSRAEYPHREVVEGYGADGSAILSRYPLRKAPGIEGSLAMPAAVAEIAGREVRVQLVHPLPPIPGMVGDWRRELDRIRDRVAGMKDTPAIVAGDFNATPDHAGFRRILDAGDLRSSATLAGASRTPSWPSMVGRPLGAQIDHVLVSPDFSVRSARFLELADTDHRALLVRLDLHDGR</sequence>
<evidence type="ECO:0000259" key="3">
    <source>
        <dbReference type="Pfam" id="PF03372"/>
    </source>
</evidence>
<protein>
    <submittedName>
        <fullName evidence="4">Endonuclease/exonuclease/phosphatase family protein</fullName>
    </submittedName>
</protein>
<dbReference type="Gene3D" id="3.60.10.10">
    <property type="entry name" value="Endonuclease/exonuclease/phosphatase"/>
    <property type="match status" value="1"/>
</dbReference>
<dbReference type="InterPro" id="IPR005135">
    <property type="entry name" value="Endo/exonuclease/phosphatase"/>
</dbReference>
<reference evidence="4 5" key="1">
    <citation type="submission" date="2022-10" db="EMBL/GenBank/DDBJ databases">
        <title>Draft genome sequence of Streptomyces sp. YSPA8.</title>
        <authorList>
            <person name="Moriuchi R."/>
            <person name="Dohra H."/>
            <person name="Yamamura H."/>
            <person name="Kodani S."/>
        </authorList>
    </citation>
    <scope>NUCLEOTIDE SEQUENCE [LARGE SCALE GENOMIC DNA]</scope>
    <source>
        <strain evidence="4 5">YSPA8</strain>
    </source>
</reference>
<dbReference type="Proteomes" id="UP001291653">
    <property type="component" value="Unassembled WGS sequence"/>
</dbReference>